<dbReference type="EMBL" id="AZEB01000010">
    <property type="protein sequence ID" value="KRL22048.1"/>
    <property type="molecule type" value="Genomic_DNA"/>
</dbReference>
<dbReference type="GO" id="GO:0003677">
    <property type="term" value="F:DNA binding"/>
    <property type="evidence" value="ECO:0007669"/>
    <property type="project" value="UniProtKB-KW"/>
</dbReference>
<feature type="transmembrane region" description="Helical" evidence="2">
    <location>
        <begin position="107"/>
        <end position="126"/>
    </location>
</feature>
<dbReference type="InterPro" id="IPR010982">
    <property type="entry name" value="Lambda_DNA-bd_dom_sf"/>
</dbReference>
<evidence type="ECO:0000313" key="5">
    <source>
        <dbReference type="Proteomes" id="UP000051439"/>
    </source>
</evidence>
<dbReference type="SUPFAM" id="SSF47413">
    <property type="entry name" value="lambda repressor-like DNA-binding domains"/>
    <property type="match status" value="1"/>
</dbReference>
<dbReference type="SMART" id="SM00530">
    <property type="entry name" value="HTH_XRE"/>
    <property type="match status" value="1"/>
</dbReference>
<dbReference type="Gene3D" id="1.10.260.40">
    <property type="entry name" value="lambda repressor-like DNA-binding domains"/>
    <property type="match status" value="1"/>
</dbReference>
<dbReference type="InterPro" id="IPR001387">
    <property type="entry name" value="Cro/C1-type_HTH"/>
</dbReference>
<accession>A0A0R1NNQ8</accession>
<proteinExistence type="predicted"/>
<evidence type="ECO:0000256" key="2">
    <source>
        <dbReference type="SAM" id="Phobius"/>
    </source>
</evidence>
<dbReference type="PROSITE" id="PS50943">
    <property type="entry name" value="HTH_CROC1"/>
    <property type="match status" value="1"/>
</dbReference>
<protein>
    <submittedName>
        <fullName evidence="4">DNA-binding helix-turn-helix protein</fullName>
    </submittedName>
</protein>
<comment type="caution">
    <text evidence="4">The sequence shown here is derived from an EMBL/GenBank/DDBJ whole genome shotgun (WGS) entry which is preliminary data.</text>
</comment>
<keyword evidence="2" id="KW-0812">Transmembrane</keyword>
<keyword evidence="2" id="KW-1133">Transmembrane helix</keyword>
<dbReference type="CDD" id="cd00093">
    <property type="entry name" value="HTH_XRE"/>
    <property type="match status" value="1"/>
</dbReference>
<feature type="transmembrane region" description="Helical" evidence="2">
    <location>
        <begin position="78"/>
        <end position="101"/>
    </location>
</feature>
<dbReference type="AlphaFoldDB" id="A0A0R1NNQ8"/>
<name>A0A0R1NNQ8_9LACO</name>
<evidence type="ECO:0000256" key="1">
    <source>
        <dbReference type="ARBA" id="ARBA00023125"/>
    </source>
</evidence>
<dbReference type="PATRIC" id="fig|1423766.4.peg.345"/>
<dbReference type="Proteomes" id="UP000051439">
    <property type="component" value="Unassembled WGS sequence"/>
</dbReference>
<keyword evidence="1 4" id="KW-0238">DNA-binding</keyword>
<dbReference type="PANTHER" id="PTHR46558">
    <property type="entry name" value="TRACRIPTIONAL REGULATORY PROTEIN-RELATED-RELATED"/>
    <property type="match status" value="1"/>
</dbReference>
<dbReference type="PANTHER" id="PTHR46558:SF13">
    <property type="entry name" value="HTH-TYPE TRANSCRIPTIONAL REGULATOR IMMR"/>
    <property type="match status" value="1"/>
</dbReference>
<gene>
    <name evidence="4" type="ORF">FC98_GL000345</name>
</gene>
<feature type="domain" description="HTH cro/C1-type" evidence="3">
    <location>
        <begin position="11"/>
        <end position="65"/>
    </location>
</feature>
<evidence type="ECO:0000259" key="3">
    <source>
        <dbReference type="PROSITE" id="PS50943"/>
    </source>
</evidence>
<keyword evidence="5" id="KW-1185">Reference proteome</keyword>
<organism evidence="4 5">
    <name type="scientific">Lentilactobacillus kisonensis DSM 19906 = JCM 15041</name>
    <dbReference type="NCBI Taxonomy" id="1423766"/>
    <lineage>
        <taxon>Bacteria</taxon>
        <taxon>Bacillati</taxon>
        <taxon>Bacillota</taxon>
        <taxon>Bacilli</taxon>
        <taxon>Lactobacillales</taxon>
        <taxon>Lactobacillaceae</taxon>
        <taxon>Lentilactobacillus</taxon>
    </lineage>
</organism>
<evidence type="ECO:0000313" key="4">
    <source>
        <dbReference type="EMBL" id="KRL22048.1"/>
    </source>
</evidence>
<reference evidence="4 5" key="1">
    <citation type="journal article" date="2015" name="Genome Announc.">
        <title>Expanding the biotechnology potential of lactobacilli through comparative genomics of 213 strains and associated genera.</title>
        <authorList>
            <person name="Sun Z."/>
            <person name="Harris H.M."/>
            <person name="McCann A."/>
            <person name="Guo C."/>
            <person name="Argimon S."/>
            <person name="Zhang W."/>
            <person name="Yang X."/>
            <person name="Jeffery I.B."/>
            <person name="Cooney J.C."/>
            <person name="Kagawa T.F."/>
            <person name="Liu W."/>
            <person name="Song Y."/>
            <person name="Salvetti E."/>
            <person name="Wrobel A."/>
            <person name="Rasinkangas P."/>
            <person name="Parkhill J."/>
            <person name="Rea M.C."/>
            <person name="O'Sullivan O."/>
            <person name="Ritari J."/>
            <person name="Douillard F.P."/>
            <person name="Paul Ross R."/>
            <person name="Yang R."/>
            <person name="Briner A.E."/>
            <person name="Felis G.E."/>
            <person name="de Vos W.M."/>
            <person name="Barrangou R."/>
            <person name="Klaenhammer T.R."/>
            <person name="Caufield P.W."/>
            <person name="Cui Y."/>
            <person name="Zhang H."/>
            <person name="O'Toole P.W."/>
        </authorList>
    </citation>
    <scope>NUCLEOTIDE SEQUENCE [LARGE SCALE GENOMIC DNA]</scope>
    <source>
        <strain evidence="4 5">DSM 19906</strain>
    </source>
</reference>
<sequence length="188" mass="21890">MAMAETIGQRIKQKREVLGLTQSEVAEKLFVTQQTVARWEGDKHLPPITALEDLAKLFDVEPAYFFGGDKVVMHKFNFFAFFGSMVFNLLFFWMVAISIVTFLLTNWAMIFGGLIAPLAIGYQAVYGIRQFEWSRFGVACLFTIIAIVVLPIWWKFNTYIWRMLKAYYRYNVNSFFYEVTPVDKQAKK</sequence>
<dbReference type="Pfam" id="PF01381">
    <property type="entry name" value="HTH_3"/>
    <property type="match status" value="1"/>
</dbReference>
<keyword evidence="2" id="KW-0472">Membrane</keyword>
<feature type="transmembrane region" description="Helical" evidence="2">
    <location>
        <begin position="133"/>
        <end position="154"/>
    </location>
</feature>